<organism evidence="1 2">
    <name type="scientific">Hominilimicola fabiformis</name>
    <dbReference type="NCBI Taxonomy" id="2885356"/>
    <lineage>
        <taxon>Bacteria</taxon>
        <taxon>Bacillati</taxon>
        <taxon>Bacillota</taxon>
        <taxon>Clostridia</taxon>
        <taxon>Eubacteriales</taxon>
        <taxon>Oscillospiraceae</taxon>
        <taxon>Hominilimicola</taxon>
    </lineage>
</organism>
<dbReference type="AlphaFoldDB" id="A0AAE3DXV9"/>
<gene>
    <name evidence="1" type="ORF">LKE05_04405</name>
</gene>
<evidence type="ECO:0000313" key="2">
    <source>
        <dbReference type="Proteomes" id="UP001198242"/>
    </source>
</evidence>
<dbReference type="EMBL" id="JAJEQM010000005">
    <property type="protein sequence ID" value="MCC2210034.1"/>
    <property type="molecule type" value="Genomic_DNA"/>
</dbReference>
<proteinExistence type="predicted"/>
<name>A0AAE3DXV9_9FIRM</name>
<sequence length="56" mass="6493">MKVYNTCCKVSNYCTGELEEVLNQYSDYGFNLVSTLIAKNECDIDVMYLFFTKVCE</sequence>
<comment type="caution">
    <text evidence="1">The sequence shown here is derived from an EMBL/GenBank/DDBJ whole genome shotgun (WGS) entry which is preliminary data.</text>
</comment>
<accession>A0AAE3DXV9</accession>
<protein>
    <submittedName>
        <fullName evidence="1">Uncharacterized protein</fullName>
    </submittedName>
</protein>
<keyword evidence="2" id="KW-1185">Reference proteome</keyword>
<reference evidence="1 2" key="1">
    <citation type="submission" date="2021-10" db="EMBL/GenBank/DDBJ databases">
        <title>Anaerobic single-cell dispensing facilitates the cultivation of human gut bacteria.</title>
        <authorList>
            <person name="Afrizal A."/>
        </authorList>
    </citation>
    <scope>NUCLEOTIDE SEQUENCE [LARGE SCALE GENOMIC DNA]</scope>
    <source>
        <strain evidence="1 2">CLA-AA-H232</strain>
    </source>
</reference>
<dbReference type="Proteomes" id="UP001198242">
    <property type="component" value="Unassembled WGS sequence"/>
</dbReference>
<evidence type="ECO:0000313" key="1">
    <source>
        <dbReference type="EMBL" id="MCC2210034.1"/>
    </source>
</evidence>
<dbReference type="RefSeq" id="WP_308456061.1">
    <property type="nucleotide sequence ID" value="NZ_JAJEQM010000005.1"/>
</dbReference>